<dbReference type="RefSeq" id="WP_153974426.1">
    <property type="nucleotide sequence ID" value="NZ_CP039268.1"/>
</dbReference>
<evidence type="ECO:0000313" key="3">
    <source>
        <dbReference type="Proteomes" id="UP000426424"/>
    </source>
</evidence>
<feature type="transmembrane region" description="Helical" evidence="1">
    <location>
        <begin position="12"/>
        <end position="31"/>
    </location>
</feature>
<accession>A0A6I6EFV7</accession>
<dbReference type="Proteomes" id="UP000426424">
    <property type="component" value="Chromosome"/>
</dbReference>
<feature type="transmembrane region" description="Helical" evidence="1">
    <location>
        <begin position="132"/>
        <end position="151"/>
    </location>
</feature>
<feature type="transmembrane region" description="Helical" evidence="1">
    <location>
        <begin position="82"/>
        <end position="104"/>
    </location>
</feature>
<evidence type="ECO:0000313" key="2">
    <source>
        <dbReference type="EMBL" id="QGU32227.1"/>
    </source>
</evidence>
<dbReference type="AlphaFoldDB" id="A0A6I6EFV7"/>
<organism evidence="2 3">
    <name type="scientific">Thermochromatium tepidum ATCC 43061</name>
    <dbReference type="NCBI Taxonomy" id="316276"/>
    <lineage>
        <taxon>Bacteria</taxon>
        <taxon>Pseudomonadati</taxon>
        <taxon>Pseudomonadota</taxon>
        <taxon>Gammaproteobacteria</taxon>
        <taxon>Chromatiales</taxon>
        <taxon>Chromatiaceae</taxon>
        <taxon>Thermochromatium</taxon>
    </lineage>
</organism>
<evidence type="ECO:0000256" key="1">
    <source>
        <dbReference type="SAM" id="Phobius"/>
    </source>
</evidence>
<keyword evidence="1" id="KW-0472">Membrane</keyword>
<dbReference type="OrthoDB" id="9786302at2"/>
<keyword evidence="1" id="KW-1133">Transmembrane helix</keyword>
<dbReference type="EMBL" id="CP039268">
    <property type="protein sequence ID" value="QGU32227.1"/>
    <property type="molecule type" value="Genomic_DNA"/>
</dbReference>
<name>A0A6I6EFV7_THETI</name>
<proteinExistence type="predicted"/>
<protein>
    <submittedName>
        <fullName evidence="2">DUF2269 family protein</fullName>
    </submittedName>
</protein>
<gene>
    <name evidence="2" type="ORF">E6P07_04025</name>
</gene>
<feature type="transmembrane region" description="Helical" evidence="1">
    <location>
        <begin position="52"/>
        <end position="70"/>
    </location>
</feature>
<dbReference type="InterPro" id="IPR018729">
    <property type="entry name" value="DUF2269_transmembrane"/>
</dbReference>
<keyword evidence="3" id="KW-1185">Reference proteome</keyword>
<dbReference type="KEGG" id="ttp:E6P07_04025"/>
<sequence length="155" mass="16760">MLYAGLKTLHLFGVVLLVGNAIVTLIWKLAADRIRDPRVLAFAQRLVVVTDWWFTVGGVVLLVLGGYGAALVAGLDVLNVSWLVWGQVLLALSGALWAGVLVPAQIHQGRQARAFVASGEIPVSYWRAGRRWAVWGVVATALLLIAIWVMVAKPV</sequence>
<keyword evidence="1" id="KW-0812">Transmembrane</keyword>
<reference evidence="2 3" key="1">
    <citation type="submission" date="2019-12" db="EMBL/GenBank/DDBJ databases">
        <title>The complete genome of the thermophilic, anoxygenic phototrophic gammaproteobacterium Thermochromatium tepidum.</title>
        <authorList>
            <person name="Sattley W.M."/>
            <person name="Swingley W.D."/>
            <person name="Burchell B.M."/>
            <person name="Gurbani S.A."/>
            <person name="Kujawa C.M."/>
            <person name="Nuccio D.A."/>
            <person name="Schladweiler J."/>
            <person name="Shaffer K.N."/>
            <person name="Stokes L.M."/>
            <person name="Touchman J.W."/>
            <person name="Blankenship R.E."/>
            <person name="Madigan M.T."/>
        </authorList>
    </citation>
    <scope>NUCLEOTIDE SEQUENCE [LARGE SCALE GENOMIC DNA]</scope>
    <source>
        <strain evidence="2 3">ATCC 43061</strain>
    </source>
</reference>
<dbReference type="Pfam" id="PF10027">
    <property type="entry name" value="DUF2269"/>
    <property type="match status" value="1"/>
</dbReference>